<keyword evidence="2" id="KW-1185">Reference proteome</keyword>
<dbReference type="Proteomes" id="UP001221142">
    <property type="component" value="Unassembled WGS sequence"/>
</dbReference>
<evidence type="ECO:0000313" key="2">
    <source>
        <dbReference type="Proteomes" id="UP001221142"/>
    </source>
</evidence>
<gene>
    <name evidence="1" type="ORF">FB45DRAFT_889898</name>
</gene>
<comment type="caution">
    <text evidence="1">The sequence shown here is derived from an EMBL/GenBank/DDBJ whole genome shotgun (WGS) entry which is preliminary data.</text>
</comment>
<evidence type="ECO:0000313" key="1">
    <source>
        <dbReference type="EMBL" id="KAJ7651195.1"/>
    </source>
</evidence>
<proteinExistence type="predicted"/>
<protein>
    <submittedName>
        <fullName evidence="1">Uncharacterized protein</fullName>
    </submittedName>
</protein>
<dbReference type="EMBL" id="JARKIF010000001">
    <property type="protein sequence ID" value="KAJ7651195.1"/>
    <property type="molecule type" value="Genomic_DNA"/>
</dbReference>
<accession>A0AAD7G1Y1</accession>
<sequence length="315" mass="36206">MMRPRELEAFFRAMIANPERADATRSLTFTNEYSDFHYNASFYDLLIESTRLMRKLEHFSVLDESSNTATRKISILTCLASLEFPCLLTCGIDITAKRGGCQDSAVGHFLARHTTVTRLRLWSYGEFENPVYTRALLPDLQHYDGTIQFLPMVSSRRLAKVRLPWAAYADFGAILEALRVTLDSHLPIVLFFDHFFSPQKDVPEILSLLAEKIPHVTSLQISTTRCEDRPPPEETLNGLTECLPRFSRLKYIALKNTSPELIPWQSWPWAESVPTLKACSIGRRAWRKVDGVWEEYREEEFEAEAGFSGFDPFRI</sequence>
<dbReference type="AlphaFoldDB" id="A0AAD7G1Y1"/>
<reference evidence="1" key="1">
    <citation type="submission" date="2023-03" db="EMBL/GenBank/DDBJ databases">
        <title>Massive genome expansion in bonnet fungi (Mycena s.s.) driven by repeated elements and novel gene families across ecological guilds.</title>
        <authorList>
            <consortium name="Lawrence Berkeley National Laboratory"/>
            <person name="Harder C.B."/>
            <person name="Miyauchi S."/>
            <person name="Viragh M."/>
            <person name="Kuo A."/>
            <person name="Thoen E."/>
            <person name="Andreopoulos B."/>
            <person name="Lu D."/>
            <person name="Skrede I."/>
            <person name="Drula E."/>
            <person name="Henrissat B."/>
            <person name="Morin E."/>
            <person name="Kohler A."/>
            <person name="Barry K."/>
            <person name="LaButti K."/>
            <person name="Morin E."/>
            <person name="Salamov A."/>
            <person name="Lipzen A."/>
            <person name="Mereny Z."/>
            <person name="Hegedus B."/>
            <person name="Baldrian P."/>
            <person name="Stursova M."/>
            <person name="Weitz H."/>
            <person name="Taylor A."/>
            <person name="Grigoriev I.V."/>
            <person name="Nagy L.G."/>
            <person name="Martin F."/>
            <person name="Kauserud H."/>
        </authorList>
    </citation>
    <scope>NUCLEOTIDE SEQUENCE</scope>
    <source>
        <strain evidence="1">9284</strain>
    </source>
</reference>
<name>A0AAD7G1Y1_9AGAR</name>
<organism evidence="1 2">
    <name type="scientific">Roridomyces roridus</name>
    <dbReference type="NCBI Taxonomy" id="1738132"/>
    <lineage>
        <taxon>Eukaryota</taxon>
        <taxon>Fungi</taxon>
        <taxon>Dikarya</taxon>
        <taxon>Basidiomycota</taxon>
        <taxon>Agaricomycotina</taxon>
        <taxon>Agaricomycetes</taxon>
        <taxon>Agaricomycetidae</taxon>
        <taxon>Agaricales</taxon>
        <taxon>Marasmiineae</taxon>
        <taxon>Mycenaceae</taxon>
        <taxon>Roridomyces</taxon>
    </lineage>
</organism>